<dbReference type="PANTHER" id="PTHR43610:SF1">
    <property type="entry name" value="N-ACETYLTRANSFERASE DOMAIN-CONTAINING PROTEIN"/>
    <property type="match status" value="1"/>
</dbReference>
<dbReference type="Gene3D" id="3.40.630.30">
    <property type="match status" value="1"/>
</dbReference>
<dbReference type="AlphaFoldDB" id="A0A4R8MEJ5"/>
<reference evidence="2 3" key="1">
    <citation type="submission" date="2019-03" db="EMBL/GenBank/DDBJ databases">
        <title>Genomic Encyclopedia of Type Strains, Phase III (KMG-III): the genomes of soil and plant-associated and newly described type strains.</title>
        <authorList>
            <person name="Whitman W."/>
        </authorList>
    </citation>
    <scope>NUCLEOTIDE SEQUENCE [LARGE SCALE GENOMIC DNA]</scope>
    <source>
        <strain evidence="2 3">CECT 8301</strain>
    </source>
</reference>
<dbReference type="InterPro" id="IPR016181">
    <property type="entry name" value="Acyl_CoA_acyltransferase"/>
</dbReference>
<proteinExistence type="predicted"/>
<protein>
    <submittedName>
        <fullName evidence="2">RimJ/RimL family protein N-acetyltransferase</fullName>
    </submittedName>
</protein>
<dbReference type="InterPro" id="IPR000182">
    <property type="entry name" value="GNAT_dom"/>
</dbReference>
<evidence type="ECO:0000313" key="3">
    <source>
        <dbReference type="Proteomes" id="UP000294824"/>
    </source>
</evidence>
<dbReference type="PROSITE" id="PS51186">
    <property type="entry name" value="GNAT"/>
    <property type="match status" value="1"/>
</dbReference>
<name>A0A4R8MEJ5_9FLAO</name>
<accession>A0A4R8MEJ5</accession>
<dbReference type="Proteomes" id="UP000294824">
    <property type="component" value="Unassembled WGS sequence"/>
</dbReference>
<dbReference type="PANTHER" id="PTHR43610">
    <property type="entry name" value="BLL6696 PROTEIN"/>
    <property type="match status" value="1"/>
</dbReference>
<keyword evidence="2" id="KW-0808">Transferase</keyword>
<comment type="caution">
    <text evidence="2">The sequence shown here is derived from an EMBL/GenBank/DDBJ whole genome shotgun (WGS) entry which is preliminary data.</text>
</comment>
<feature type="domain" description="N-acetyltransferase" evidence="1">
    <location>
        <begin position="18"/>
        <end position="183"/>
    </location>
</feature>
<organism evidence="2 3">
    <name type="scientific">Algibacter lectus</name>
    <dbReference type="NCBI Taxonomy" id="221126"/>
    <lineage>
        <taxon>Bacteria</taxon>
        <taxon>Pseudomonadati</taxon>
        <taxon>Bacteroidota</taxon>
        <taxon>Flavobacteriia</taxon>
        <taxon>Flavobacteriales</taxon>
        <taxon>Flavobacteriaceae</taxon>
        <taxon>Algibacter</taxon>
    </lineage>
</organism>
<dbReference type="EMBL" id="SORL01000007">
    <property type="protein sequence ID" value="TDY63794.1"/>
    <property type="molecule type" value="Genomic_DNA"/>
</dbReference>
<keyword evidence="3" id="KW-1185">Reference proteome</keyword>
<dbReference type="GO" id="GO:0016747">
    <property type="term" value="F:acyltransferase activity, transferring groups other than amino-acyl groups"/>
    <property type="evidence" value="ECO:0007669"/>
    <property type="project" value="InterPro"/>
</dbReference>
<dbReference type="RefSeq" id="WP_133965997.1">
    <property type="nucleotide sequence ID" value="NZ_SORL01000007.1"/>
</dbReference>
<sequence>MNNKDFFSNELIIENDFLVLRPLNKSDISKIRTISFTQELGEFGARVKNDNDLLEYFNYCLSAKLNRELYPFIILKKDDEKPVGITMFGNIDFHNRRLEIGWTWIAEKFQGTRINKICKKLLLDYCFNKLLFRRIEFRIDVKNIKSQKAVEKLGAIKEGLLRNYNIKSYGESEGTYVYSILKEEWT</sequence>
<dbReference type="SUPFAM" id="SSF55729">
    <property type="entry name" value="Acyl-CoA N-acyltransferases (Nat)"/>
    <property type="match status" value="1"/>
</dbReference>
<gene>
    <name evidence="2" type="ORF">DFQ06_0688</name>
</gene>
<evidence type="ECO:0000259" key="1">
    <source>
        <dbReference type="PROSITE" id="PS51186"/>
    </source>
</evidence>
<evidence type="ECO:0000313" key="2">
    <source>
        <dbReference type="EMBL" id="TDY63794.1"/>
    </source>
</evidence>
<dbReference type="Pfam" id="PF13302">
    <property type="entry name" value="Acetyltransf_3"/>
    <property type="match status" value="1"/>
</dbReference>